<comment type="caution">
    <text evidence="2">The sequence shown here is derived from an EMBL/GenBank/DDBJ whole genome shotgun (WGS) entry which is preliminary data.</text>
</comment>
<organism evidence="2 3">
    <name type="scientific">Aeromicrobium alkaliterrae</name>
    <dbReference type="NCBI Taxonomy" id="302168"/>
    <lineage>
        <taxon>Bacteria</taxon>
        <taxon>Bacillati</taxon>
        <taxon>Actinomycetota</taxon>
        <taxon>Actinomycetes</taxon>
        <taxon>Propionibacteriales</taxon>
        <taxon>Nocardioidaceae</taxon>
        <taxon>Aeromicrobium</taxon>
    </lineage>
</organism>
<evidence type="ECO:0000313" key="2">
    <source>
        <dbReference type="EMBL" id="GAA1735187.1"/>
    </source>
</evidence>
<accession>A0ABN2JQ12</accession>
<feature type="region of interest" description="Disordered" evidence="1">
    <location>
        <begin position="244"/>
        <end position="265"/>
    </location>
</feature>
<dbReference type="PANTHER" id="PTHR30283:SF4">
    <property type="entry name" value="PEROXIDE STRESS RESISTANCE PROTEIN YAAA"/>
    <property type="match status" value="1"/>
</dbReference>
<proteinExistence type="predicted"/>
<dbReference type="InterPro" id="IPR005583">
    <property type="entry name" value="YaaA"/>
</dbReference>
<gene>
    <name evidence="2" type="primary">yaaA</name>
    <name evidence="2" type="ORF">GCM10009710_14650</name>
</gene>
<name>A0ABN2JQ12_9ACTN</name>
<dbReference type="RefSeq" id="WP_344199356.1">
    <property type="nucleotide sequence ID" value="NZ_BAAAME010000002.1"/>
</dbReference>
<evidence type="ECO:0000313" key="3">
    <source>
        <dbReference type="Proteomes" id="UP001501057"/>
    </source>
</evidence>
<sequence length="265" mass="27892">MLVLLPPSEGKTSPSAGPALDLEALSFPRLTPVREQLSRALVRLASGSSKRAAEVLGLGPTQADAIEADARLWELPCAPAAEVYTGVLFGELDLASLDAAARERASRTVGVASALFGALRIDDPIPAYRLSGGVSLPRLGPVASRWRARLPQELTQAAGDGLLIDLRSGTYVSLGKPEAAIADRTVTVRVLHEANGVRKVVSHFNKATKGQLVRALLQSGAEPATVDELVDVWSDLGWHVERPAVSPGKPTQLDVVTTEADHPGA</sequence>
<dbReference type="Proteomes" id="UP001501057">
    <property type="component" value="Unassembled WGS sequence"/>
</dbReference>
<dbReference type="EMBL" id="BAAAME010000002">
    <property type="protein sequence ID" value="GAA1735187.1"/>
    <property type="molecule type" value="Genomic_DNA"/>
</dbReference>
<keyword evidence="3" id="KW-1185">Reference proteome</keyword>
<dbReference type="Pfam" id="PF03883">
    <property type="entry name" value="H2O2_YaaD"/>
    <property type="match status" value="1"/>
</dbReference>
<evidence type="ECO:0000256" key="1">
    <source>
        <dbReference type="SAM" id="MobiDB-lite"/>
    </source>
</evidence>
<reference evidence="2 3" key="1">
    <citation type="journal article" date="2019" name="Int. J. Syst. Evol. Microbiol.">
        <title>The Global Catalogue of Microorganisms (GCM) 10K type strain sequencing project: providing services to taxonomists for standard genome sequencing and annotation.</title>
        <authorList>
            <consortium name="The Broad Institute Genomics Platform"/>
            <consortium name="The Broad Institute Genome Sequencing Center for Infectious Disease"/>
            <person name="Wu L."/>
            <person name="Ma J."/>
        </authorList>
    </citation>
    <scope>NUCLEOTIDE SEQUENCE [LARGE SCALE GENOMIC DNA]</scope>
    <source>
        <strain evidence="2 3">JCM 13518</strain>
    </source>
</reference>
<protein>
    <submittedName>
        <fullName evidence="2">Peroxide stress protein YaaA</fullName>
    </submittedName>
</protein>
<dbReference type="PANTHER" id="PTHR30283">
    <property type="entry name" value="PEROXIDE STRESS RESPONSE PROTEIN YAAA"/>
    <property type="match status" value="1"/>
</dbReference>